<organism evidence="2 3">
    <name type="scientific">Botrytis deweyae</name>
    <dbReference type="NCBI Taxonomy" id="2478750"/>
    <lineage>
        <taxon>Eukaryota</taxon>
        <taxon>Fungi</taxon>
        <taxon>Dikarya</taxon>
        <taxon>Ascomycota</taxon>
        <taxon>Pezizomycotina</taxon>
        <taxon>Leotiomycetes</taxon>
        <taxon>Helotiales</taxon>
        <taxon>Sclerotiniaceae</taxon>
        <taxon>Botrytis</taxon>
    </lineage>
</organism>
<sequence length="62" mass="6679">MEAAGLESEYIERSNFSRSPGLSPDYTVSKIGCVVRIMPGTQRVGKEASGREGKDEIDGMEG</sequence>
<dbReference type="GeneID" id="62232438"/>
<gene>
    <name evidence="2" type="ORF">EAE98_005664</name>
</gene>
<evidence type="ECO:0000313" key="2">
    <source>
        <dbReference type="EMBL" id="KAF7928608.1"/>
    </source>
</evidence>
<feature type="compositionally biased region" description="Basic and acidic residues" evidence="1">
    <location>
        <begin position="44"/>
        <end position="62"/>
    </location>
</feature>
<dbReference type="Proteomes" id="UP000783213">
    <property type="component" value="Unassembled WGS sequence"/>
</dbReference>
<name>A0ABQ7IME9_9HELO</name>
<feature type="region of interest" description="Disordered" evidence="1">
    <location>
        <begin position="1"/>
        <end position="25"/>
    </location>
</feature>
<evidence type="ECO:0000313" key="3">
    <source>
        <dbReference type="Proteomes" id="UP000783213"/>
    </source>
</evidence>
<dbReference type="EMBL" id="RCSX01000011">
    <property type="protein sequence ID" value="KAF7928608.1"/>
    <property type="molecule type" value="Genomic_DNA"/>
</dbReference>
<proteinExistence type="predicted"/>
<dbReference type="RefSeq" id="XP_038810387.1">
    <property type="nucleotide sequence ID" value="XM_038953286.1"/>
</dbReference>
<feature type="region of interest" description="Disordered" evidence="1">
    <location>
        <begin position="41"/>
        <end position="62"/>
    </location>
</feature>
<comment type="caution">
    <text evidence="2">The sequence shown here is derived from an EMBL/GenBank/DDBJ whole genome shotgun (WGS) entry which is preliminary data.</text>
</comment>
<evidence type="ECO:0000256" key="1">
    <source>
        <dbReference type="SAM" id="MobiDB-lite"/>
    </source>
</evidence>
<accession>A0ABQ7IME9</accession>
<reference evidence="2 3" key="1">
    <citation type="journal article" date="2020" name="Genome Biol. Evol.">
        <title>Comparative genomics of Sclerotiniaceae.</title>
        <authorList>
            <person name="Valero Jimenez C.A."/>
            <person name="Steentjes M."/>
            <person name="Scholten O.E."/>
            <person name="Van Kan J.A.L."/>
        </authorList>
    </citation>
    <scope>NUCLEOTIDE SEQUENCE [LARGE SCALE GENOMIC DNA]</scope>
    <source>
        <strain evidence="2 3">B1</strain>
    </source>
</reference>
<keyword evidence="3" id="KW-1185">Reference proteome</keyword>
<protein>
    <submittedName>
        <fullName evidence="2">Uncharacterized protein</fullName>
    </submittedName>
</protein>